<evidence type="ECO:0000259" key="2">
    <source>
        <dbReference type="Pfam" id="PF01476"/>
    </source>
</evidence>
<keyword evidence="1" id="KW-0732">Signal</keyword>
<sequence>MSRRLVATALAGALLLTATGCTATAHIPLLAQPAKHAPTPIPAASSSPTSTPSSAPTATTCHGWGFWAKDDYSAAQQPVDCGPITYATGAVKLNSKGEPAAYVVAPGDIWEFIAKRFDVGTAYLTSINAVRRDSPMLVYVGDTVNLDPATITTVGDQNGVVFHHEDRLPNPHVTQH</sequence>
<proteinExistence type="predicted"/>
<feature type="chain" id="PRO_5040843649" description="LysM domain-containing protein" evidence="1">
    <location>
        <begin position="26"/>
        <end position="176"/>
    </location>
</feature>
<dbReference type="EMBL" id="BSEN01000015">
    <property type="protein sequence ID" value="GLJ77669.1"/>
    <property type="molecule type" value="Genomic_DNA"/>
</dbReference>
<evidence type="ECO:0000313" key="4">
    <source>
        <dbReference type="Proteomes" id="UP001142372"/>
    </source>
</evidence>
<protein>
    <recommendedName>
        <fullName evidence="2">LysM domain-containing protein</fullName>
    </recommendedName>
</protein>
<dbReference type="InterPro" id="IPR018392">
    <property type="entry name" value="LysM"/>
</dbReference>
<reference evidence="3" key="2">
    <citation type="submission" date="2023-01" db="EMBL/GenBank/DDBJ databases">
        <authorList>
            <person name="Sun Q."/>
            <person name="Evtushenko L."/>
        </authorList>
    </citation>
    <scope>NUCLEOTIDE SEQUENCE</scope>
    <source>
        <strain evidence="3">VKM Ac-1401</strain>
    </source>
</reference>
<evidence type="ECO:0000313" key="3">
    <source>
        <dbReference type="EMBL" id="GLJ77669.1"/>
    </source>
</evidence>
<name>A0A9W6M1F5_9MICO</name>
<dbReference type="Proteomes" id="UP001142372">
    <property type="component" value="Unassembled WGS sequence"/>
</dbReference>
<accession>A0A9W6M1F5</accession>
<dbReference type="CDD" id="cd00118">
    <property type="entry name" value="LysM"/>
    <property type="match status" value="1"/>
</dbReference>
<feature type="signal peptide" evidence="1">
    <location>
        <begin position="1"/>
        <end position="25"/>
    </location>
</feature>
<evidence type="ECO:0000256" key="1">
    <source>
        <dbReference type="SAM" id="SignalP"/>
    </source>
</evidence>
<dbReference type="Gene3D" id="3.10.350.10">
    <property type="entry name" value="LysM domain"/>
    <property type="match status" value="1"/>
</dbReference>
<dbReference type="AlphaFoldDB" id="A0A9W6M1F5"/>
<comment type="caution">
    <text evidence="3">The sequence shown here is derived from an EMBL/GenBank/DDBJ whole genome shotgun (WGS) entry which is preliminary data.</text>
</comment>
<organism evidence="3 4">
    <name type="scientific">Leifsonia poae</name>
    <dbReference type="NCBI Taxonomy" id="110933"/>
    <lineage>
        <taxon>Bacteria</taxon>
        <taxon>Bacillati</taxon>
        <taxon>Actinomycetota</taxon>
        <taxon>Actinomycetes</taxon>
        <taxon>Micrococcales</taxon>
        <taxon>Microbacteriaceae</taxon>
        <taxon>Leifsonia</taxon>
    </lineage>
</organism>
<dbReference type="InterPro" id="IPR036779">
    <property type="entry name" value="LysM_dom_sf"/>
</dbReference>
<dbReference type="PROSITE" id="PS51257">
    <property type="entry name" value="PROKAR_LIPOPROTEIN"/>
    <property type="match status" value="1"/>
</dbReference>
<dbReference type="Pfam" id="PF01476">
    <property type="entry name" value="LysM"/>
    <property type="match status" value="1"/>
</dbReference>
<feature type="domain" description="LysM" evidence="2">
    <location>
        <begin position="102"/>
        <end position="145"/>
    </location>
</feature>
<gene>
    <name evidence="3" type="ORF">GCM10017584_32430</name>
</gene>
<keyword evidence="4" id="KW-1185">Reference proteome</keyword>
<reference evidence="3" key="1">
    <citation type="journal article" date="2014" name="Int. J. Syst. Evol. Microbiol.">
        <title>Complete genome sequence of Corynebacterium casei LMG S-19264T (=DSM 44701T), isolated from a smear-ripened cheese.</title>
        <authorList>
            <consortium name="US DOE Joint Genome Institute (JGI-PGF)"/>
            <person name="Walter F."/>
            <person name="Albersmeier A."/>
            <person name="Kalinowski J."/>
            <person name="Ruckert C."/>
        </authorList>
    </citation>
    <scope>NUCLEOTIDE SEQUENCE</scope>
    <source>
        <strain evidence="3">VKM Ac-1401</strain>
    </source>
</reference>